<feature type="region of interest" description="Disordered" evidence="1">
    <location>
        <begin position="233"/>
        <end position="257"/>
    </location>
</feature>
<dbReference type="Proteomes" id="UP001152795">
    <property type="component" value="Unassembled WGS sequence"/>
</dbReference>
<dbReference type="PANTHER" id="PTHR22639">
    <property type="entry name" value="GAG-RELATED PROTEIN"/>
    <property type="match status" value="1"/>
</dbReference>
<dbReference type="PANTHER" id="PTHR22639:SF3">
    <property type="entry name" value="ZINC FINGER CCHC DOMAIN-CONTAINING PROTEIN 3"/>
    <property type="match status" value="1"/>
</dbReference>
<dbReference type="GO" id="GO:0002218">
    <property type="term" value="P:activation of innate immune response"/>
    <property type="evidence" value="ECO:0007669"/>
    <property type="project" value="InterPro"/>
</dbReference>
<gene>
    <name evidence="2" type="ORF">PACLA_8A007371</name>
</gene>
<evidence type="ECO:0000313" key="2">
    <source>
        <dbReference type="EMBL" id="CAB4008636.1"/>
    </source>
</evidence>
<organism evidence="2 3">
    <name type="scientific">Paramuricea clavata</name>
    <name type="common">Red gorgonian</name>
    <name type="synonym">Violescent sea-whip</name>
    <dbReference type="NCBI Taxonomy" id="317549"/>
    <lineage>
        <taxon>Eukaryota</taxon>
        <taxon>Metazoa</taxon>
        <taxon>Cnidaria</taxon>
        <taxon>Anthozoa</taxon>
        <taxon>Octocorallia</taxon>
        <taxon>Malacalcyonacea</taxon>
        <taxon>Plexauridae</taxon>
        <taxon>Paramuricea</taxon>
    </lineage>
</organism>
<feature type="region of interest" description="Disordered" evidence="1">
    <location>
        <begin position="468"/>
        <end position="489"/>
    </location>
</feature>
<evidence type="ECO:0000256" key="1">
    <source>
        <dbReference type="SAM" id="MobiDB-lite"/>
    </source>
</evidence>
<comment type="caution">
    <text evidence="2">The sequence shown here is derived from an EMBL/GenBank/DDBJ whole genome shotgun (WGS) entry which is preliminary data.</text>
</comment>
<dbReference type="InterPro" id="IPR042509">
    <property type="entry name" value="ZCCHC3"/>
</dbReference>
<dbReference type="OrthoDB" id="10233731at2759"/>
<accession>A0A6S7HTQ6</accession>
<dbReference type="AlphaFoldDB" id="A0A6S7HTQ6"/>
<feature type="compositionally biased region" description="Polar residues" evidence="1">
    <location>
        <begin position="404"/>
        <end position="415"/>
    </location>
</feature>
<keyword evidence="3" id="KW-1185">Reference proteome</keyword>
<protein>
    <submittedName>
        <fullName evidence="2">Uncharacterized protein</fullName>
    </submittedName>
</protein>
<reference evidence="2" key="1">
    <citation type="submission" date="2020-04" db="EMBL/GenBank/DDBJ databases">
        <authorList>
            <person name="Alioto T."/>
            <person name="Alioto T."/>
            <person name="Gomez Garrido J."/>
        </authorList>
    </citation>
    <scope>NUCLEOTIDE SEQUENCE</scope>
    <source>
        <strain evidence="2">A484AB</strain>
    </source>
</reference>
<dbReference type="GO" id="GO:0003723">
    <property type="term" value="F:RNA binding"/>
    <property type="evidence" value="ECO:0007669"/>
    <property type="project" value="InterPro"/>
</dbReference>
<feature type="region of interest" description="Disordered" evidence="1">
    <location>
        <begin position="584"/>
        <end position="603"/>
    </location>
</feature>
<dbReference type="GO" id="GO:0003690">
    <property type="term" value="F:double-stranded DNA binding"/>
    <property type="evidence" value="ECO:0007669"/>
    <property type="project" value="InterPro"/>
</dbReference>
<feature type="region of interest" description="Disordered" evidence="1">
    <location>
        <begin position="383"/>
        <end position="416"/>
    </location>
</feature>
<sequence>MSSPNFTAADFAKWNQTSSCFRIPKRLIAKDSVSQVRVALIQAIGSAKVSAVQALPDNKYRLEFTSQQHKTFFEIHGLDFRGVHITPTPAYEQFIRVIVDRAPIHMPDAYITSSLEPFGRVVSVQHLTVRGFPKIRTGTRMVSMSLLKPIPPELTIANFKCSIKYRGQPKFCFGCRSFGHFVRLCPQSLLGTQARRTMAEVASTNSNPDPPQVPVQPSSVTAAVSASSPVNVGATTSRDYVSPSSAPPRPTVAMDVSSSEESVHVTAAPSSTSQDTPIGLSIHLSDFKDSVAFSGDFSYSRRVSSFKRVAKTRSPDRATARKVIRSRRLDEFAIRRNQDGVSVVAATSVSVAVVSTQQQPVASPAVVTSNRYSVLEDEAAEPAAFEEPVPSTAAPVESPLAQAASPSVVTPTRPVTSDAPADLAALGESVVDPLASPLSAPRTPSAVLPVESLPEESSPVAVMRTPPADVPPSDSAASECSIGEFSSPPSATRAPASCGAIVPYVPSMPGPDASLVAHLPAVPASPLLSCSLPSLQLDSPSWFSSNLSDGHLTTPSFNPGSVRSPASSEESFYTLSLEPSFQSGGSDHYFSDGDPSPPAFTGVSIEQSGVLAIQDADQAPGSPSLTQQNVQFN</sequence>
<dbReference type="EMBL" id="CACRXK020006185">
    <property type="protein sequence ID" value="CAB4008636.1"/>
    <property type="molecule type" value="Genomic_DNA"/>
</dbReference>
<name>A0A6S7HTQ6_PARCT</name>
<feature type="compositionally biased region" description="Polar residues" evidence="1">
    <location>
        <begin position="233"/>
        <end position="244"/>
    </location>
</feature>
<evidence type="ECO:0000313" key="3">
    <source>
        <dbReference type="Proteomes" id="UP001152795"/>
    </source>
</evidence>
<proteinExistence type="predicted"/>